<dbReference type="Proteomes" id="UP000663852">
    <property type="component" value="Unassembled WGS sequence"/>
</dbReference>
<dbReference type="AlphaFoldDB" id="A0A814QDU0"/>
<evidence type="ECO:0000313" key="4">
    <source>
        <dbReference type="Proteomes" id="UP000663828"/>
    </source>
</evidence>
<dbReference type="InterPro" id="IPR029063">
    <property type="entry name" value="SAM-dependent_MTases_sf"/>
</dbReference>
<dbReference type="InterPro" id="IPR006342">
    <property type="entry name" value="FkbM_mtfrase"/>
</dbReference>
<dbReference type="SUPFAM" id="SSF53335">
    <property type="entry name" value="S-adenosyl-L-methionine-dependent methyltransferases"/>
    <property type="match status" value="1"/>
</dbReference>
<evidence type="ECO:0000313" key="5">
    <source>
        <dbReference type="Proteomes" id="UP000663852"/>
    </source>
</evidence>
<name>A0A814QDU0_ADIRI</name>
<evidence type="ECO:0000259" key="1">
    <source>
        <dbReference type="Pfam" id="PF05050"/>
    </source>
</evidence>
<dbReference type="Pfam" id="PF05050">
    <property type="entry name" value="Methyltransf_21"/>
    <property type="match status" value="1"/>
</dbReference>
<feature type="domain" description="Methyltransferase FkbM" evidence="1">
    <location>
        <begin position="124"/>
        <end position="289"/>
    </location>
</feature>
<dbReference type="Proteomes" id="UP000663828">
    <property type="component" value="Unassembled WGS sequence"/>
</dbReference>
<sequence length="325" mass="37215">MRGLMYNITSIRNILKLFLFTTLSIIILGLVGSGYRIFSSQEKETSLELSPNVIVVDPDDPTLNRNFTCITTQILMNVFQTSLCLHSKHDTVSKSVAERRVWEENDVSRLLNILVRNPEMQMIDIGANIGGFTMFIAGALGRFTLAIECYLPSIERIARAVQLRNAQKNVVLVQNALYSSPGKYLTITTDDPSGIRLQEGTTEKESKNEFVVKTIKFDDLLPILIQRKVKTAMIKIDIETSESYICATGAKIFDQINIPYIMMEWHSWRVKHQQRYQYIVDFMTARGYIPVDASCKELNPNDWLNLSWPGNIFWIKKSYPRNLLC</sequence>
<gene>
    <name evidence="2" type="ORF">EDS130_LOCUS20898</name>
    <name evidence="3" type="ORF">XAT740_LOCUS32108</name>
</gene>
<dbReference type="OrthoDB" id="411251at2759"/>
<dbReference type="NCBIfam" id="TIGR01444">
    <property type="entry name" value="fkbM_fam"/>
    <property type="match status" value="1"/>
</dbReference>
<dbReference type="EMBL" id="CAJNOR010002969">
    <property type="protein sequence ID" value="CAF1362780.1"/>
    <property type="molecule type" value="Genomic_DNA"/>
</dbReference>
<accession>A0A814QDU0</accession>
<evidence type="ECO:0000313" key="3">
    <source>
        <dbReference type="EMBL" id="CAF1362780.1"/>
    </source>
</evidence>
<keyword evidence="4" id="KW-1185">Reference proteome</keyword>
<protein>
    <recommendedName>
        <fullName evidence="1">Methyltransferase FkbM domain-containing protein</fullName>
    </recommendedName>
</protein>
<dbReference type="PANTHER" id="PTHR34203">
    <property type="entry name" value="METHYLTRANSFERASE, FKBM FAMILY PROTEIN"/>
    <property type="match status" value="1"/>
</dbReference>
<organism evidence="2 5">
    <name type="scientific">Adineta ricciae</name>
    <name type="common">Rotifer</name>
    <dbReference type="NCBI Taxonomy" id="249248"/>
    <lineage>
        <taxon>Eukaryota</taxon>
        <taxon>Metazoa</taxon>
        <taxon>Spiralia</taxon>
        <taxon>Gnathifera</taxon>
        <taxon>Rotifera</taxon>
        <taxon>Eurotatoria</taxon>
        <taxon>Bdelloidea</taxon>
        <taxon>Adinetida</taxon>
        <taxon>Adinetidae</taxon>
        <taxon>Adineta</taxon>
    </lineage>
</organism>
<evidence type="ECO:0000313" key="2">
    <source>
        <dbReference type="EMBL" id="CAF1118138.1"/>
    </source>
</evidence>
<proteinExistence type="predicted"/>
<comment type="caution">
    <text evidence="2">The sequence shown here is derived from an EMBL/GenBank/DDBJ whole genome shotgun (WGS) entry which is preliminary data.</text>
</comment>
<dbReference type="InterPro" id="IPR052514">
    <property type="entry name" value="SAM-dependent_MTase"/>
</dbReference>
<reference evidence="2" key="1">
    <citation type="submission" date="2021-02" db="EMBL/GenBank/DDBJ databases">
        <authorList>
            <person name="Nowell W R."/>
        </authorList>
    </citation>
    <scope>NUCLEOTIDE SEQUENCE</scope>
</reference>
<dbReference type="PANTHER" id="PTHR34203:SF15">
    <property type="entry name" value="SLL1173 PROTEIN"/>
    <property type="match status" value="1"/>
</dbReference>
<dbReference type="EMBL" id="CAJNOJ010000104">
    <property type="protein sequence ID" value="CAF1118138.1"/>
    <property type="molecule type" value="Genomic_DNA"/>
</dbReference>
<dbReference type="Gene3D" id="3.40.50.150">
    <property type="entry name" value="Vaccinia Virus protein VP39"/>
    <property type="match status" value="1"/>
</dbReference>